<feature type="non-terminal residue" evidence="1">
    <location>
        <position position="1"/>
    </location>
</feature>
<comment type="caution">
    <text evidence="1">The sequence shown here is derived from an EMBL/GenBank/DDBJ whole genome shotgun (WGS) entry which is preliminary data.</text>
</comment>
<feature type="non-terminal residue" evidence="1">
    <location>
        <position position="56"/>
    </location>
</feature>
<keyword evidence="2" id="KW-1185">Reference proteome</keyword>
<reference evidence="1 2" key="1">
    <citation type="submission" date="2020-04" db="EMBL/GenBank/DDBJ databases">
        <title>Perkinsus olseni comparative genomics.</title>
        <authorList>
            <person name="Bogema D.R."/>
        </authorList>
    </citation>
    <scope>NUCLEOTIDE SEQUENCE [LARGE SCALE GENOMIC DNA]</scope>
    <source>
        <strain evidence="1 2">ATCC PRA-207</strain>
    </source>
</reference>
<evidence type="ECO:0000313" key="2">
    <source>
        <dbReference type="Proteomes" id="UP000553632"/>
    </source>
</evidence>
<accession>A0A7J6R7G6</accession>
<proteinExistence type="predicted"/>
<name>A0A7J6R7G6_PEROL</name>
<evidence type="ECO:0000313" key="1">
    <source>
        <dbReference type="EMBL" id="KAF4716829.1"/>
    </source>
</evidence>
<dbReference type="EMBL" id="JABANO010027449">
    <property type="protein sequence ID" value="KAF4716829.1"/>
    <property type="molecule type" value="Genomic_DNA"/>
</dbReference>
<sequence length="56" mass="5923">LETPPPSCRRYDASRQALMHLPMVQLLTSCAHVSEVAAIGVVTRSADGDDEGTGIV</sequence>
<gene>
    <name evidence="1" type="ORF">FOZ63_001856</name>
</gene>
<dbReference type="AlphaFoldDB" id="A0A7J6R7G6"/>
<protein>
    <submittedName>
        <fullName evidence="1">Uncharacterized protein</fullName>
    </submittedName>
</protein>
<dbReference type="Proteomes" id="UP000553632">
    <property type="component" value="Unassembled WGS sequence"/>
</dbReference>
<organism evidence="1 2">
    <name type="scientific">Perkinsus olseni</name>
    <name type="common">Perkinsus atlanticus</name>
    <dbReference type="NCBI Taxonomy" id="32597"/>
    <lineage>
        <taxon>Eukaryota</taxon>
        <taxon>Sar</taxon>
        <taxon>Alveolata</taxon>
        <taxon>Perkinsozoa</taxon>
        <taxon>Perkinsea</taxon>
        <taxon>Perkinsida</taxon>
        <taxon>Perkinsidae</taxon>
        <taxon>Perkinsus</taxon>
    </lineage>
</organism>